<evidence type="ECO:0000256" key="4">
    <source>
        <dbReference type="ARBA" id="ARBA00022490"/>
    </source>
</evidence>
<dbReference type="EC" id="6.1.1.9" evidence="3"/>
<keyword evidence="8 13" id="KW-0648">Protein biosynthesis</keyword>
<dbReference type="InterPro" id="IPR014729">
    <property type="entry name" value="Rossmann-like_a/b/a_fold"/>
</dbReference>
<gene>
    <name evidence="17" type="ORF">X777_15359</name>
</gene>
<dbReference type="CDD" id="cd07962">
    <property type="entry name" value="Anticodon_Ia_Val"/>
    <property type="match status" value="1"/>
</dbReference>
<keyword evidence="4" id="KW-0963">Cytoplasm</keyword>
<dbReference type="SUPFAM" id="SSF47616">
    <property type="entry name" value="GST C-terminal domain-like"/>
    <property type="match status" value="1"/>
</dbReference>
<dbReference type="PANTHER" id="PTHR11946:SF109">
    <property type="entry name" value="VALINE--TRNA LIGASE"/>
    <property type="match status" value="1"/>
</dbReference>
<sequence>MVEHFENDETVESGPPKTAKQLQKDAKKLAKLEKFKQKQEKKLTEKPANVKEKQEKHDKKKSDTSVSYTIDTPAGDKKDVTCPMPDTYNPKYVEAAWYTWWEKKGFFKPEYGREDILEENPKGNFVMVIPPPNVTGFLHLGHALTNAVEDAITRWNRMKGRTTLWNPGCDHAGIATQVVVEKRLWKEEKKSRHDIGREEFIKKIWQWKHEKGGRIYSQLRKLGGSFDWSRACFTMDPKLCKAVTEAFVRLHDEGIIYRSNRLVNWSCALKSAISDIEVDKTELQGRTLLTIPGYERKVEFGVLVSFAYQLVGSRDKIIVATTRIETMLGDTAVAVHPKDSRYMKYIGRYVQHPFCDRRIPIVADEFVDMEFGTGAVKITPAHDPNDYEVGKRQSLPFINIFDDDGNIIGDYGKFTGMKRFEARVAIIKELTERKLLIDIKDNPMVIPICSRSKDVVEPLVKPQWYVKCDEMAAQAREAVSTGALKIVPEQFKKTWYSWMDGIRDWCISRQLWWGHRIPAYAIKCTNPRVNASKDDEYWVSAHSEAEAKEKAAKKLGVDVSDIIAQQDPDVLDTWFSSALFPFSVFGWPDETPELKAFYPGTLLETGHDILFFWVARMVFMGQKLLGQLPFKEVYLHAMVRDAHGRKMSKSLGNVIDPMDVINGISLEDLHKQLLDSNLDAKELERARDGQRRDYPIGIPECGTDALRFALCAYTTQGRDINLDILRVQGYRFFCNKIWNATKLALTCLNTEVRGQLNNVNDTTYSKNESAKSCIAVVGDNKWYQSTLNEPCVQEALNNYLANYSYLDGYTPSQQDATVYQLLEELDVNFANYPHLKRWYRHIGTFTDKDKAALRAEQNKIIPQLAMYKCREKTDAFQLTGGESQVDLWMLSRVSYAAKTCDEAIAQYDFALATSTAYNLWLYDLCDVYLEYVKPIFQSEDNAAKIMAQNVLFKTLDVGLRLLSPFMPFITEELYQRLPRKELVYPSVCVSPYPDSAECQWRNQEIEKDVELVQKIIRNIRSARATYNLPNKTKTDVFVECYDGNLRNKILQYRSLVETLAYCYLDRREARLTGCIGITITDKIKVNLFLRHLIDPRKELEKLRKKAGLLSAVIEKLNQDMAVPDYDVKVPLDVQENNKEKLANSEGEFKQIHEAIMALKTMNFIQREMTRELEQDFCF</sequence>
<comment type="catalytic activity">
    <reaction evidence="12">
        <text>tRNA(Val) + L-valine + ATP = L-valyl-tRNA(Val) + AMP + diphosphate</text>
        <dbReference type="Rhea" id="RHEA:10704"/>
        <dbReference type="Rhea" id="RHEA-COMP:9672"/>
        <dbReference type="Rhea" id="RHEA-COMP:9708"/>
        <dbReference type="ChEBI" id="CHEBI:30616"/>
        <dbReference type="ChEBI" id="CHEBI:33019"/>
        <dbReference type="ChEBI" id="CHEBI:57762"/>
        <dbReference type="ChEBI" id="CHEBI:78442"/>
        <dbReference type="ChEBI" id="CHEBI:78537"/>
        <dbReference type="ChEBI" id="CHEBI:456215"/>
        <dbReference type="EC" id="6.1.1.9"/>
    </reaction>
</comment>
<dbReference type="CDD" id="cd10308">
    <property type="entry name" value="GST_C_eEF1b_like"/>
    <property type="match status" value="1"/>
</dbReference>
<dbReference type="Proteomes" id="UP000053097">
    <property type="component" value="Unassembled WGS sequence"/>
</dbReference>
<dbReference type="InterPro" id="IPR037118">
    <property type="entry name" value="Val-tRNA_synth_C_sf"/>
</dbReference>
<evidence type="ECO:0000256" key="12">
    <source>
        <dbReference type="ARBA" id="ARBA00047552"/>
    </source>
</evidence>
<keyword evidence="5 13" id="KW-0436">Ligase</keyword>
<reference evidence="17 18" key="1">
    <citation type="journal article" date="2014" name="Curr. Biol.">
        <title>The genome of the clonal raider ant Cerapachys biroi.</title>
        <authorList>
            <person name="Oxley P.R."/>
            <person name="Ji L."/>
            <person name="Fetter-Pruneda I."/>
            <person name="McKenzie S.K."/>
            <person name="Li C."/>
            <person name="Hu H."/>
            <person name="Zhang G."/>
            <person name="Kronauer D.J."/>
        </authorList>
    </citation>
    <scope>NUCLEOTIDE SEQUENCE [LARGE SCALE GENOMIC DNA]</scope>
</reference>
<comment type="similarity">
    <text evidence="2 13">Belongs to the class-I aminoacyl-tRNA synthetase family.</text>
</comment>
<evidence type="ECO:0000256" key="5">
    <source>
        <dbReference type="ARBA" id="ARBA00022598"/>
    </source>
</evidence>
<feature type="domain" description="Aminoacyl-tRNA synthetase class Ia" evidence="15">
    <location>
        <begin position="97"/>
        <end position="723"/>
    </location>
</feature>
<evidence type="ECO:0000256" key="6">
    <source>
        <dbReference type="ARBA" id="ARBA00022741"/>
    </source>
</evidence>
<dbReference type="SUPFAM" id="SSF50677">
    <property type="entry name" value="ValRS/IleRS/LeuRS editing domain"/>
    <property type="match status" value="1"/>
</dbReference>
<dbReference type="Gene3D" id="1.10.730.10">
    <property type="entry name" value="Isoleucyl-tRNA Synthetase, Domain 1"/>
    <property type="match status" value="2"/>
</dbReference>
<dbReference type="FunFam" id="3.90.740.10:FF:000005">
    <property type="entry name" value="Valine--tRNA ligase, mitochondrial"/>
    <property type="match status" value="1"/>
</dbReference>
<dbReference type="Gene3D" id="3.90.740.10">
    <property type="entry name" value="Valyl/Leucyl/Isoleucyl-tRNA synthetase, editing domain"/>
    <property type="match status" value="1"/>
</dbReference>
<dbReference type="Pfam" id="PF00133">
    <property type="entry name" value="tRNA-synt_1"/>
    <property type="match status" value="1"/>
</dbReference>
<evidence type="ECO:0000256" key="1">
    <source>
        <dbReference type="ARBA" id="ARBA00004496"/>
    </source>
</evidence>
<dbReference type="InterPro" id="IPR002300">
    <property type="entry name" value="aa-tRNA-synth_Ia"/>
</dbReference>
<accession>A0A026VVV2</accession>
<dbReference type="InterPro" id="IPR009080">
    <property type="entry name" value="tRNAsynth_Ia_anticodon-bd"/>
</dbReference>
<dbReference type="InterPro" id="IPR002303">
    <property type="entry name" value="Valyl-tRNA_ligase"/>
</dbReference>
<feature type="compositionally biased region" description="Basic and acidic residues" evidence="14">
    <location>
        <begin position="22"/>
        <end position="63"/>
    </location>
</feature>
<evidence type="ECO:0000256" key="11">
    <source>
        <dbReference type="ARBA" id="ARBA00029936"/>
    </source>
</evidence>
<dbReference type="SUPFAM" id="SSF52374">
    <property type="entry name" value="Nucleotidylyl transferase"/>
    <property type="match status" value="1"/>
</dbReference>
<dbReference type="InterPro" id="IPR013155">
    <property type="entry name" value="M/V/L/I-tRNA-synth_anticd-bd"/>
</dbReference>
<feature type="region of interest" description="Disordered" evidence="14">
    <location>
        <begin position="1"/>
        <end position="72"/>
    </location>
</feature>
<feature type="domain" description="Methionyl/Valyl/Leucyl/Isoleucyl-tRNA synthetase anticodon-binding" evidence="16">
    <location>
        <begin position="886"/>
        <end position="1037"/>
    </location>
</feature>
<dbReference type="OMA" id="LDTWMDS"/>
<dbReference type="Pfam" id="PF08264">
    <property type="entry name" value="Anticodon_1"/>
    <property type="match status" value="1"/>
</dbReference>
<evidence type="ECO:0000259" key="16">
    <source>
        <dbReference type="Pfam" id="PF08264"/>
    </source>
</evidence>
<dbReference type="InterPro" id="IPR001412">
    <property type="entry name" value="aa-tRNA-synth_I_CS"/>
</dbReference>
<evidence type="ECO:0000256" key="8">
    <source>
        <dbReference type="ARBA" id="ARBA00022917"/>
    </source>
</evidence>
<dbReference type="GO" id="GO:0002161">
    <property type="term" value="F:aminoacyl-tRNA deacylase activity"/>
    <property type="evidence" value="ECO:0007669"/>
    <property type="project" value="InterPro"/>
</dbReference>
<dbReference type="Gene3D" id="3.40.50.620">
    <property type="entry name" value="HUPs"/>
    <property type="match status" value="2"/>
</dbReference>
<dbReference type="InterPro" id="IPR009008">
    <property type="entry name" value="Val/Leu/Ile-tRNA-synth_edit"/>
</dbReference>
<organism evidence="17 18">
    <name type="scientific">Ooceraea biroi</name>
    <name type="common">Clonal raider ant</name>
    <name type="synonym">Cerapachys biroi</name>
    <dbReference type="NCBI Taxonomy" id="2015173"/>
    <lineage>
        <taxon>Eukaryota</taxon>
        <taxon>Metazoa</taxon>
        <taxon>Ecdysozoa</taxon>
        <taxon>Arthropoda</taxon>
        <taxon>Hexapoda</taxon>
        <taxon>Insecta</taxon>
        <taxon>Pterygota</taxon>
        <taxon>Neoptera</taxon>
        <taxon>Endopterygota</taxon>
        <taxon>Hymenoptera</taxon>
        <taxon>Apocrita</taxon>
        <taxon>Aculeata</taxon>
        <taxon>Formicoidea</taxon>
        <taxon>Formicidae</taxon>
        <taxon>Dorylinae</taxon>
        <taxon>Ooceraea</taxon>
    </lineage>
</organism>
<evidence type="ECO:0000256" key="2">
    <source>
        <dbReference type="ARBA" id="ARBA00005594"/>
    </source>
</evidence>
<evidence type="ECO:0000259" key="15">
    <source>
        <dbReference type="Pfam" id="PF00133"/>
    </source>
</evidence>
<dbReference type="STRING" id="2015173.A0A026VVV2"/>
<protein>
    <recommendedName>
        <fullName evidence="10">Valine--tRNA ligase</fullName>
        <ecNumber evidence="3">6.1.1.9</ecNumber>
    </recommendedName>
    <alternativeName>
        <fullName evidence="11">Valyl-tRNA synthetase</fullName>
    </alternativeName>
</protein>
<dbReference type="NCBIfam" id="TIGR00422">
    <property type="entry name" value="valS"/>
    <property type="match status" value="1"/>
</dbReference>
<evidence type="ECO:0000313" key="18">
    <source>
        <dbReference type="Proteomes" id="UP000053097"/>
    </source>
</evidence>
<evidence type="ECO:0000256" key="7">
    <source>
        <dbReference type="ARBA" id="ARBA00022840"/>
    </source>
</evidence>
<evidence type="ECO:0000256" key="10">
    <source>
        <dbReference type="ARBA" id="ARBA00024407"/>
    </source>
</evidence>
<dbReference type="AlphaFoldDB" id="A0A026VVV2"/>
<evidence type="ECO:0000256" key="3">
    <source>
        <dbReference type="ARBA" id="ARBA00013169"/>
    </source>
</evidence>
<name>A0A026VVV2_OOCBI</name>
<dbReference type="InterPro" id="IPR036282">
    <property type="entry name" value="Glutathione-S-Trfase_C_sf"/>
</dbReference>
<dbReference type="FunFam" id="3.40.50.620:FF:000020">
    <property type="entry name" value="Valine--tRNA ligase, mitochondrial"/>
    <property type="match status" value="1"/>
</dbReference>
<dbReference type="NCBIfam" id="NF004349">
    <property type="entry name" value="PRK05729.1"/>
    <property type="match status" value="1"/>
</dbReference>
<evidence type="ECO:0000256" key="13">
    <source>
        <dbReference type="RuleBase" id="RU363035"/>
    </source>
</evidence>
<evidence type="ECO:0000256" key="14">
    <source>
        <dbReference type="SAM" id="MobiDB-lite"/>
    </source>
</evidence>
<dbReference type="GO" id="GO:0005524">
    <property type="term" value="F:ATP binding"/>
    <property type="evidence" value="ECO:0007669"/>
    <property type="project" value="UniProtKB-KW"/>
</dbReference>
<dbReference type="GO" id="GO:0005829">
    <property type="term" value="C:cytosol"/>
    <property type="evidence" value="ECO:0007669"/>
    <property type="project" value="TreeGrafter"/>
</dbReference>
<dbReference type="PANTHER" id="PTHR11946">
    <property type="entry name" value="VALYL-TRNA SYNTHETASES"/>
    <property type="match status" value="1"/>
</dbReference>
<dbReference type="PRINTS" id="PR00986">
    <property type="entry name" value="TRNASYNTHVAL"/>
</dbReference>
<dbReference type="PROSITE" id="PS00178">
    <property type="entry name" value="AA_TRNA_LIGASE_I"/>
    <property type="match status" value="1"/>
</dbReference>
<dbReference type="OrthoDB" id="629407at2759"/>
<keyword evidence="7 13" id="KW-0067">ATP-binding</keyword>
<keyword evidence="6 13" id="KW-0547">Nucleotide-binding</keyword>
<dbReference type="GO" id="GO:0006438">
    <property type="term" value="P:valyl-tRNA aminoacylation"/>
    <property type="evidence" value="ECO:0007669"/>
    <property type="project" value="InterPro"/>
</dbReference>
<keyword evidence="9 13" id="KW-0030">Aminoacyl-tRNA synthetase</keyword>
<dbReference type="SUPFAM" id="SSF47323">
    <property type="entry name" value="Anticodon-binding domain of a subclass of class I aminoacyl-tRNA synthetases"/>
    <property type="match status" value="1"/>
</dbReference>
<dbReference type="EMBL" id="KK107796">
    <property type="protein sequence ID" value="EZA47611.1"/>
    <property type="molecule type" value="Genomic_DNA"/>
</dbReference>
<dbReference type="GO" id="GO:0004832">
    <property type="term" value="F:valine-tRNA ligase activity"/>
    <property type="evidence" value="ECO:0007669"/>
    <property type="project" value="UniProtKB-EC"/>
</dbReference>
<comment type="subcellular location">
    <subcellularLocation>
        <location evidence="1">Cytoplasm</location>
    </subcellularLocation>
</comment>
<evidence type="ECO:0000313" key="17">
    <source>
        <dbReference type="EMBL" id="EZA47611.1"/>
    </source>
</evidence>
<dbReference type="FunFam" id="3.40.50.620:FF:000078">
    <property type="entry name" value="Valine--tRNA ligase, mitochondrial"/>
    <property type="match status" value="1"/>
</dbReference>
<keyword evidence="18" id="KW-1185">Reference proteome</keyword>
<dbReference type="InterPro" id="IPR033705">
    <property type="entry name" value="Anticodon_Ia_Val"/>
</dbReference>
<evidence type="ECO:0000256" key="9">
    <source>
        <dbReference type="ARBA" id="ARBA00023146"/>
    </source>
</evidence>
<dbReference type="CDD" id="cd00817">
    <property type="entry name" value="ValRS_core"/>
    <property type="match status" value="1"/>
</dbReference>
<dbReference type="Gene3D" id="1.10.287.380">
    <property type="entry name" value="Valyl-tRNA synthetase, C-terminal domain"/>
    <property type="match status" value="1"/>
</dbReference>
<dbReference type="HAMAP" id="MF_02004">
    <property type="entry name" value="Val_tRNA_synth_type1"/>
    <property type="match status" value="1"/>
</dbReference>
<proteinExistence type="inferred from homology"/>